<dbReference type="EMBL" id="JAAXOX010000005">
    <property type="protein sequence ID" value="NKY23263.1"/>
    <property type="molecule type" value="Genomic_DNA"/>
</dbReference>
<dbReference type="Proteomes" id="UP000581206">
    <property type="component" value="Unassembled WGS sequence"/>
</dbReference>
<comment type="caution">
    <text evidence="1">The sequence shown here is derived from an EMBL/GenBank/DDBJ whole genome shotgun (WGS) entry which is preliminary data.</text>
</comment>
<protein>
    <submittedName>
        <fullName evidence="1">Uncharacterized protein</fullName>
    </submittedName>
</protein>
<evidence type="ECO:0000313" key="1">
    <source>
        <dbReference type="EMBL" id="NKY23263.1"/>
    </source>
</evidence>
<reference evidence="1 2" key="1">
    <citation type="submission" date="2020-04" db="EMBL/GenBank/DDBJ databases">
        <title>MicrobeNet Type strains.</title>
        <authorList>
            <person name="Nicholson A.C."/>
        </authorList>
    </citation>
    <scope>NUCLEOTIDE SEQUENCE [LARGE SCALE GENOMIC DNA]</scope>
    <source>
        <strain evidence="1 2">ATCC BAA-788</strain>
    </source>
</reference>
<organism evidence="1 2">
    <name type="scientific">Cellulomonas denverensis</name>
    <dbReference type="NCBI Taxonomy" id="264297"/>
    <lineage>
        <taxon>Bacteria</taxon>
        <taxon>Bacillati</taxon>
        <taxon>Actinomycetota</taxon>
        <taxon>Actinomycetes</taxon>
        <taxon>Micrococcales</taxon>
        <taxon>Cellulomonadaceae</taxon>
        <taxon>Cellulomonas</taxon>
    </lineage>
</organism>
<sequence>MAVVALVAVGILVGTREEEPTALKPVVYLYPERTTTVTVGLTAHGGVSFAYPALRDGRWQVDAEPDGTLTDARGRQYPSLFWEGPSALVPDMSTGSVVRAEAVVPFLERTLAELGLTDREAAEFITFWAPRLSAEPVVLIHFDTEAAVEALAELDVDPVPDSVIRVFMSYRPVEDPDAVQVRPQTFTTPDRHGFVLVEWGGQQLP</sequence>
<gene>
    <name evidence="1" type="ORF">HGA03_11380</name>
</gene>
<name>A0A7X6KWE6_9CELL</name>
<evidence type="ECO:0000313" key="2">
    <source>
        <dbReference type="Proteomes" id="UP000581206"/>
    </source>
</evidence>
<proteinExistence type="predicted"/>
<accession>A0A7X6KWE6</accession>
<keyword evidence="2" id="KW-1185">Reference proteome</keyword>
<dbReference type="AlphaFoldDB" id="A0A7X6KWE6"/>